<keyword evidence="2" id="KW-1185">Reference proteome</keyword>
<dbReference type="Proteomes" id="UP000076079">
    <property type="component" value="Chromosome"/>
</dbReference>
<dbReference type="PATRIC" id="fig|1813736.3.peg.1341"/>
<dbReference type="InterPro" id="IPR010263">
    <property type="entry name" value="T6SS_TssK"/>
</dbReference>
<evidence type="ECO:0000313" key="1">
    <source>
        <dbReference type="EMBL" id="AMY08106.1"/>
    </source>
</evidence>
<dbReference type="AlphaFoldDB" id="A0A143PI63"/>
<dbReference type="RefSeq" id="WP_110169971.1">
    <property type="nucleotide sequence ID" value="NZ_CP015136.1"/>
</dbReference>
<dbReference type="PANTHER" id="PTHR35566:SF1">
    <property type="entry name" value="TYPE VI SECRETION SYSTEM BASEPLATE COMPONENT TSSK1"/>
    <property type="match status" value="1"/>
</dbReference>
<accession>A0A143PI63</accession>
<gene>
    <name evidence="1" type="ORF">LuPra_01294</name>
</gene>
<organism evidence="1 2">
    <name type="scientific">Luteitalea pratensis</name>
    <dbReference type="NCBI Taxonomy" id="1855912"/>
    <lineage>
        <taxon>Bacteria</taxon>
        <taxon>Pseudomonadati</taxon>
        <taxon>Acidobacteriota</taxon>
        <taxon>Vicinamibacteria</taxon>
        <taxon>Vicinamibacterales</taxon>
        <taxon>Vicinamibacteraceae</taxon>
        <taxon>Luteitalea</taxon>
    </lineage>
</organism>
<dbReference type="EMBL" id="CP015136">
    <property type="protein sequence ID" value="AMY08106.1"/>
    <property type="molecule type" value="Genomic_DNA"/>
</dbReference>
<dbReference type="Pfam" id="PF05936">
    <property type="entry name" value="T6SS_VasE"/>
    <property type="match status" value="1"/>
</dbReference>
<evidence type="ECO:0000313" key="2">
    <source>
        <dbReference type="Proteomes" id="UP000076079"/>
    </source>
</evidence>
<dbReference type="PANTHER" id="PTHR35566">
    <property type="entry name" value="BLR3599 PROTEIN"/>
    <property type="match status" value="1"/>
</dbReference>
<dbReference type="NCBIfam" id="TIGR03353">
    <property type="entry name" value="VI_chp_4"/>
    <property type="match status" value="1"/>
</dbReference>
<reference evidence="1 2" key="1">
    <citation type="journal article" date="2016" name="Genome Announc.">
        <title>First Complete Genome Sequence of a Subdivision 6 Acidobacterium Strain.</title>
        <authorList>
            <person name="Huang S."/>
            <person name="Vieira S."/>
            <person name="Bunk B."/>
            <person name="Riedel T."/>
            <person name="Sproer C."/>
            <person name="Overmann J."/>
        </authorList>
    </citation>
    <scope>NUCLEOTIDE SEQUENCE [LARGE SCALE GENOMIC DNA]</scope>
    <source>
        <strain evidence="2">DSM 100886 HEG_-6_39</strain>
    </source>
</reference>
<dbReference type="KEGG" id="abac:LuPra_01294"/>
<dbReference type="STRING" id="1855912.LuPra_01294"/>
<sequence length="443" mass="48831">MSFNRVVWSEGLFLRPQHFQQQDRYMERFVETRCQGLIPHAWGFTEVELERDLLGIGKFGVRRASGVFPDGTPFRLAVDDPLPPALEIDVQVRDQLVYLAVPLRRVGEPEFERPDAADRMARHQIREWEARDTTSASGDSAPVEVGALSTRLLLASQVTDAYATIPIAHIAEARPDKRVLLDDSFMPTVLHARAATRLATFASELLGLLHQRGDALGGRVAATGRGAAAEFAEFLMLQAINRYEPLLAHHADTGGVHPEQLYELFVSIAGEMATFTSISKRPPAFPGYRHDRLRESFEPVMAALRAAFAAEMVQVAIPIPIETKKYGISVALVSERALYSSAVFVLAARADVPSEELRRSFPSQLKVGPVERIADLVRLGLPGVPVLPLPVAPRQIPFHAGSAYFELDQSSELWEQLKTSGGVALHVAGSFPGLAMEFWAIRT</sequence>
<protein>
    <submittedName>
        <fullName evidence="1">Type VI secretion protein, family</fullName>
    </submittedName>
</protein>
<proteinExistence type="predicted"/>
<name>A0A143PI63_LUTPR</name>
<dbReference type="OrthoDB" id="9775333at2"/>
<reference evidence="2" key="2">
    <citation type="submission" date="2016-04" db="EMBL/GenBank/DDBJ databases">
        <title>First Complete Genome Sequence of a Subdivision 6 Acidobacterium.</title>
        <authorList>
            <person name="Huang S."/>
            <person name="Vieira S."/>
            <person name="Bunk B."/>
            <person name="Riedel T."/>
            <person name="Sproeer C."/>
            <person name="Overmann J."/>
        </authorList>
    </citation>
    <scope>NUCLEOTIDE SEQUENCE [LARGE SCALE GENOMIC DNA]</scope>
    <source>
        <strain evidence="2">DSM 100886 HEG_-6_39</strain>
    </source>
</reference>